<evidence type="ECO:0000313" key="8">
    <source>
        <dbReference type="EMBL" id="GHD99539.1"/>
    </source>
</evidence>
<feature type="domain" description="Phospholipid/glycerol acyltransferase" evidence="7">
    <location>
        <begin position="151"/>
        <end position="275"/>
    </location>
</feature>
<organism evidence="8 11">
    <name type="scientific">Allgaiera indica</name>
    <dbReference type="NCBI Taxonomy" id="765699"/>
    <lineage>
        <taxon>Bacteria</taxon>
        <taxon>Pseudomonadati</taxon>
        <taxon>Pseudomonadota</taxon>
        <taxon>Alphaproteobacteria</taxon>
        <taxon>Rhodobacterales</taxon>
        <taxon>Paracoccaceae</taxon>
        <taxon>Allgaiera</taxon>
    </lineage>
</organism>
<dbReference type="AlphaFoldDB" id="A0AAN4ZY40"/>
<dbReference type="Proteomes" id="UP000634647">
    <property type="component" value="Unassembled WGS sequence"/>
</dbReference>
<comment type="caution">
    <text evidence="8">The sequence shown here is derived from an EMBL/GenBank/DDBJ whole genome shotgun (WGS) entry which is preliminary data.</text>
</comment>
<keyword evidence="9" id="KW-0012">Acyltransferase</keyword>
<evidence type="ECO:0000259" key="7">
    <source>
        <dbReference type="SMART" id="SM00563"/>
    </source>
</evidence>
<keyword evidence="6" id="KW-1133">Transmembrane helix</keyword>
<reference evidence="9 10" key="2">
    <citation type="submission" date="2016-10" db="EMBL/GenBank/DDBJ databases">
        <authorList>
            <person name="Varghese N."/>
            <person name="Submissions S."/>
        </authorList>
    </citation>
    <scope>NUCLEOTIDE SEQUENCE [LARGE SCALE GENOMIC DNA]</scope>
    <source>
        <strain evidence="9 10">DSM 24802</strain>
    </source>
</reference>
<reference evidence="8" key="3">
    <citation type="submission" date="2023-06" db="EMBL/GenBank/DDBJ databases">
        <authorList>
            <person name="Sun Q."/>
            <person name="Zhou Y."/>
        </authorList>
    </citation>
    <scope>NUCLEOTIDE SEQUENCE</scope>
    <source>
        <strain evidence="8">CGMCC 1.10859</strain>
    </source>
</reference>
<protein>
    <recommendedName>
        <fullName evidence="4">Glycerol-3-phosphate acyltransferase</fullName>
        <ecNumber evidence="3">2.3.1.15</ecNumber>
    </recommendedName>
</protein>
<keyword evidence="9" id="KW-0808">Transferase</keyword>
<dbReference type="EMBL" id="BNAB01000002">
    <property type="protein sequence ID" value="GHD99539.1"/>
    <property type="molecule type" value="Genomic_DNA"/>
</dbReference>
<gene>
    <name evidence="8" type="ORF">GCM10008024_07320</name>
    <name evidence="9" type="ORF">SAMN05444006_102144</name>
</gene>
<dbReference type="EC" id="2.3.1.15" evidence="3"/>
<feature type="transmembrane region" description="Helical" evidence="6">
    <location>
        <begin position="7"/>
        <end position="29"/>
    </location>
</feature>
<comment type="pathway">
    <text evidence="2">Phospholipid metabolism; CDP-diacylglycerol biosynthesis; CDP-diacylglycerol from sn-glycerol 3-phosphate: step 1/3.</text>
</comment>
<evidence type="ECO:0000256" key="1">
    <source>
        <dbReference type="ARBA" id="ARBA00004184"/>
    </source>
</evidence>
<dbReference type="InterPro" id="IPR045520">
    <property type="entry name" value="GPAT/DHAPAT_C"/>
</dbReference>
<evidence type="ECO:0000256" key="3">
    <source>
        <dbReference type="ARBA" id="ARBA00013113"/>
    </source>
</evidence>
<dbReference type="InterPro" id="IPR022284">
    <property type="entry name" value="GPAT/DHAPAT"/>
</dbReference>
<dbReference type="InterPro" id="IPR002123">
    <property type="entry name" value="Plipid/glycerol_acylTrfase"/>
</dbReference>
<dbReference type="SUPFAM" id="SSF69593">
    <property type="entry name" value="Glycerol-3-phosphate (1)-acyltransferase"/>
    <property type="match status" value="1"/>
</dbReference>
<evidence type="ECO:0000256" key="4">
    <source>
        <dbReference type="ARBA" id="ARBA00013432"/>
    </source>
</evidence>
<dbReference type="GO" id="GO:0012505">
    <property type="term" value="C:endomembrane system"/>
    <property type="evidence" value="ECO:0007669"/>
    <property type="project" value="UniProtKB-SubCell"/>
</dbReference>
<dbReference type="GO" id="GO:0006629">
    <property type="term" value="P:lipid metabolic process"/>
    <property type="evidence" value="ECO:0007669"/>
    <property type="project" value="InterPro"/>
</dbReference>
<dbReference type="Pfam" id="PF19277">
    <property type="entry name" value="GPAT_C"/>
    <property type="match status" value="1"/>
</dbReference>
<evidence type="ECO:0000256" key="2">
    <source>
        <dbReference type="ARBA" id="ARBA00004765"/>
    </source>
</evidence>
<accession>A0AAN4ZY40</accession>
<dbReference type="Proteomes" id="UP000199541">
    <property type="component" value="Unassembled WGS sequence"/>
</dbReference>
<evidence type="ECO:0000256" key="6">
    <source>
        <dbReference type="SAM" id="Phobius"/>
    </source>
</evidence>
<dbReference type="SMART" id="SM00563">
    <property type="entry name" value="PlsC"/>
    <property type="match status" value="1"/>
</dbReference>
<keyword evidence="10" id="KW-1185">Reference proteome</keyword>
<name>A0AAN4ZY40_9RHOB</name>
<dbReference type="PANTHER" id="PTHR12563:SF17">
    <property type="entry name" value="DIHYDROXYACETONE PHOSPHATE ACYLTRANSFERASE"/>
    <property type="match status" value="1"/>
</dbReference>
<dbReference type="RefSeq" id="WP_051645968.1">
    <property type="nucleotide sequence ID" value="NZ_BNAB01000002.1"/>
</dbReference>
<dbReference type="EMBL" id="FNOB01000002">
    <property type="protein sequence ID" value="SDW23517.1"/>
    <property type="molecule type" value="Genomic_DNA"/>
</dbReference>
<dbReference type="GO" id="GO:0004366">
    <property type="term" value="F:glycerol-3-phosphate O-acyltransferase activity"/>
    <property type="evidence" value="ECO:0007669"/>
    <property type="project" value="UniProtKB-EC"/>
</dbReference>
<dbReference type="PANTHER" id="PTHR12563">
    <property type="entry name" value="GLYCEROL-3-PHOSPHATE ACYLTRANSFERASE"/>
    <property type="match status" value="1"/>
</dbReference>
<comment type="subcellular location">
    <subcellularLocation>
        <location evidence="1">Endomembrane system</location>
        <topology evidence="1">Peripheral membrane protein</topology>
    </subcellularLocation>
</comment>
<sequence length="474" mass="52163">MGGTVELPIWLVVLALALAAIGALDRVLAPSMRWFLRKRMERAVARLNTRLQRPIEPFKLMARQDRINRLVYDPVVTEAVADHAHETGVPEPVAAEEARRYAREIVPGFSTLIYFGVAARVTRWLSRALYRVRIGRLDTAAIAAIDPKATVIFVMNHRSNMDYILVTWLSSERSTLSYAVGEWARVWPLSLLIRAMGAYFIRRRSRNTLYRKVLARYVQMATAEGVTQAIFPEGGLSLDGRVGPSRMGLLHYIVSGFSPGGGRDVVFMPVAFGYDRVLEDRILVSAAQSGERRFRARPLAALRFLIRRLVGAVFRRDMRLGYAAVSFGAPLSLSRFLAETGSPTTEALTERLMQEVRQVVPILPVPLAAAALAAGATTRDTLEDRACEIAERLRSHGAPLRLPGADPAVGARMGLDALARRGLVRVRGNTVTPRRRAAPLLAFYAAPVQQHLDAAAANARPGTEPSPISATSET</sequence>
<keyword evidence="6" id="KW-0472">Membrane</keyword>
<evidence type="ECO:0000256" key="5">
    <source>
        <dbReference type="ARBA" id="ARBA00048427"/>
    </source>
</evidence>
<comment type="catalytic activity">
    <reaction evidence="5">
        <text>sn-glycerol 3-phosphate + an acyl-CoA = a 1-acyl-sn-glycero-3-phosphate + CoA</text>
        <dbReference type="Rhea" id="RHEA:15325"/>
        <dbReference type="ChEBI" id="CHEBI:57287"/>
        <dbReference type="ChEBI" id="CHEBI:57597"/>
        <dbReference type="ChEBI" id="CHEBI:57970"/>
        <dbReference type="ChEBI" id="CHEBI:58342"/>
        <dbReference type="EC" id="2.3.1.15"/>
    </reaction>
</comment>
<dbReference type="Pfam" id="PF01553">
    <property type="entry name" value="Acyltransferase"/>
    <property type="match status" value="1"/>
</dbReference>
<evidence type="ECO:0000313" key="9">
    <source>
        <dbReference type="EMBL" id="SDW23517.1"/>
    </source>
</evidence>
<proteinExistence type="predicted"/>
<keyword evidence="6" id="KW-0812">Transmembrane</keyword>
<evidence type="ECO:0000313" key="11">
    <source>
        <dbReference type="Proteomes" id="UP000634647"/>
    </source>
</evidence>
<reference evidence="8" key="1">
    <citation type="journal article" date="2014" name="Int. J. Syst. Evol. Microbiol.">
        <title>Complete genome sequence of Corynebacterium casei LMG S-19264T (=DSM 44701T), isolated from a smear-ripened cheese.</title>
        <authorList>
            <consortium name="US DOE Joint Genome Institute (JGI-PGF)"/>
            <person name="Walter F."/>
            <person name="Albersmeier A."/>
            <person name="Kalinowski J."/>
            <person name="Ruckert C."/>
        </authorList>
    </citation>
    <scope>NUCLEOTIDE SEQUENCE</scope>
    <source>
        <strain evidence="8">CGMCC 1.10859</strain>
    </source>
</reference>
<evidence type="ECO:0000313" key="10">
    <source>
        <dbReference type="Proteomes" id="UP000199541"/>
    </source>
</evidence>